<dbReference type="Pfam" id="PF20463">
    <property type="entry name" value="PDH_C"/>
    <property type="match status" value="1"/>
</dbReference>
<dbReference type="Gene3D" id="1.10.3660.10">
    <property type="entry name" value="6-phosphogluconate dehydrogenase C-terminal like domain"/>
    <property type="match status" value="1"/>
</dbReference>
<reference evidence="4 5" key="1">
    <citation type="submission" date="2015-11" db="EMBL/GenBank/DDBJ databases">
        <authorList>
            <person name="Sahl J."/>
            <person name="Wagner D."/>
            <person name="Keim P."/>
        </authorList>
    </citation>
    <scope>NUCLEOTIDE SEQUENCE [LARGE SCALE GENOMIC DNA]</scope>
    <source>
        <strain evidence="4 5">BDU18</strain>
    </source>
</reference>
<evidence type="ECO:0000256" key="2">
    <source>
        <dbReference type="SAM" id="Coils"/>
    </source>
</evidence>
<dbReference type="PANTHER" id="PTHR21363">
    <property type="entry name" value="PREPHENATE DEHYDROGENASE"/>
    <property type="match status" value="1"/>
</dbReference>
<dbReference type="InterPro" id="IPR036291">
    <property type="entry name" value="NAD(P)-bd_dom_sf"/>
</dbReference>
<dbReference type="RefSeq" id="WP_052145101.1">
    <property type="nucleotide sequence ID" value="NZ_CP013424.1"/>
</dbReference>
<evidence type="ECO:0000313" key="4">
    <source>
        <dbReference type="EMBL" id="KWZ44033.1"/>
    </source>
</evidence>
<dbReference type="SUPFAM" id="SSF48179">
    <property type="entry name" value="6-phosphogluconate dehydrogenase C-terminal domain-like"/>
    <property type="match status" value="1"/>
</dbReference>
<feature type="domain" description="Prephenate/arogenate dehydrogenase" evidence="3">
    <location>
        <begin position="7"/>
        <end position="294"/>
    </location>
</feature>
<dbReference type="EMBL" id="LNJQ01000001">
    <property type="protein sequence ID" value="KWZ44033.1"/>
    <property type="molecule type" value="Genomic_DNA"/>
</dbReference>
<proteinExistence type="predicted"/>
<gene>
    <name evidence="4" type="ORF">WS72_15015</name>
</gene>
<evidence type="ECO:0000259" key="3">
    <source>
        <dbReference type="PROSITE" id="PS51176"/>
    </source>
</evidence>
<dbReference type="SUPFAM" id="SSF51735">
    <property type="entry name" value="NAD(P)-binding Rossmann-fold domains"/>
    <property type="match status" value="1"/>
</dbReference>
<dbReference type="InterPro" id="IPR046825">
    <property type="entry name" value="PDH_C"/>
</dbReference>
<keyword evidence="5" id="KW-1185">Reference proteome</keyword>
<sequence length="300" mass="32267">MERFSVQRVGIVGLGLLGGSIARAARQRLPGVELIGFDANEDVRRRAVAGSVIDDAPDSLDGLSRAEFVVVCVPVSAVAAIVERLARGNPRATVTDVASSKQSVIRMLAGRLPPGFAFVPAHPMAGGEKGGLDAGRADLFEGKSCLITPTNATPADATARVETFWRSLGATPQRSDPATHDRMVALTSHLPHLLAFALVENLAFDRPESRDVAPFIGRSLDEQIRLASSEPAVWASIFETNASELLAQLERFQRRLADWRDLIAHAPAGLSERLAQTTRTARAFAFAKHRSEEVECASTR</sequence>
<dbReference type="InterPro" id="IPR046826">
    <property type="entry name" value="PDH_N"/>
</dbReference>
<dbReference type="InterPro" id="IPR003099">
    <property type="entry name" value="Prephen_DH"/>
</dbReference>
<comment type="caution">
    <text evidence="4">The sequence shown here is derived from an EMBL/GenBank/DDBJ whole genome shotgun (WGS) entry which is preliminary data.</text>
</comment>
<feature type="coiled-coil region" evidence="2">
    <location>
        <begin position="235"/>
        <end position="262"/>
    </location>
</feature>
<dbReference type="PANTHER" id="PTHR21363:SF0">
    <property type="entry name" value="PREPHENATE DEHYDROGENASE [NADP(+)]"/>
    <property type="match status" value="1"/>
</dbReference>
<dbReference type="InterPro" id="IPR050812">
    <property type="entry name" value="Preph/Arog_dehydrog"/>
</dbReference>
<keyword evidence="1" id="KW-0560">Oxidoreductase</keyword>
<protein>
    <recommendedName>
        <fullName evidence="3">Prephenate/arogenate dehydrogenase domain-containing protein</fullName>
    </recommendedName>
</protein>
<name>A0ABR5TG99_9BURK</name>
<accession>A0ABR5TG99</accession>
<keyword evidence="2" id="KW-0175">Coiled coil</keyword>
<evidence type="ECO:0000313" key="5">
    <source>
        <dbReference type="Proteomes" id="UP000070255"/>
    </source>
</evidence>
<organism evidence="4 5">
    <name type="scientific">Burkholderia savannae</name>
    <dbReference type="NCBI Taxonomy" id="1637837"/>
    <lineage>
        <taxon>Bacteria</taxon>
        <taxon>Pseudomonadati</taxon>
        <taxon>Pseudomonadota</taxon>
        <taxon>Betaproteobacteria</taxon>
        <taxon>Burkholderiales</taxon>
        <taxon>Burkholderiaceae</taxon>
        <taxon>Burkholderia</taxon>
        <taxon>pseudomallei group</taxon>
    </lineage>
</organism>
<dbReference type="Proteomes" id="UP000070255">
    <property type="component" value="Unassembled WGS sequence"/>
</dbReference>
<dbReference type="InterPro" id="IPR008927">
    <property type="entry name" value="6-PGluconate_DH-like_C_sf"/>
</dbReference>
<dbReference type="PROSITE" id="PS51176">
    <property type="entry name" value="PDH_ADH"/>
    <property type="match status" value="1"/>
</dbReference>
<dbReference type="Gene3D" id="3.40.50.720">
    <property type="entry name" value="NAD(P)-binding Rossmann-like Domain"/>
    <property type="match status" value="1"/>
</dbReference>
<dbReference type="Pfam" id="PF02153">
    <property type="entry name" value="PDH_N"/>
    <property type="match status" value="1"/>
</dbReference>
<evidence type="ECO:0000256" key="1">
    <source>
        <dbReference type="ARBA" id="ARBA00023002"/>
    </source>
</evidence>